<dbReference type="Proteomes" id="UP000663347">
    <property type="component" value="Chromosome"/>
</dbReference>
<dbReference type="GO" id="GO:0000105">
    <property type="term" value="P:L-histidine biosynthetic process"/>
    <property type="evidence" value="ECO:0007669"/>
    <property type="project" value="UniProtKB-KW"/>
</dbReference>
<accession>A0A975AEL8</accession>
<keyword evidence="7" id="KW-1133">Transmembrane helix</keyword>
<proteinExistence type="predicted"/>
<evidence type="ECO:0000313" key="10">
    <source>
        <dbReference type="Proteomes" id="UP000663347"/>
    </source>
</evidence>
<name>A0A975AEL8_9PROT</name>
<feature type="transmembrane region" description="Helical" evidence="7">
    <location>
        <begin position="26"/>
        <end position="44"/>
    </location>
</feature>
<keyword evidence="7" id="KW-0812">Transmembrane</keyword>
<evidence type="ECO:0000256" key="2">
    <source>
        <dbReference type="ARBA" id="ARBA00005169"/>
    </source>
</evidence>
<keyword evidence="4" id="KW-0028">Amino-acid biosynthesis</keyword>
<dbReference type="PANTHER" id="PTHR42945:SF1">
    <property type="entry name" value="HISTIDINE BIOSYNTHESIS BIFUNCTIONAL PROTEIN HIS7"/>
    <property type="match status" value="1"/>
</dbReference>
<keyword evidence="6" id="KW-0368">Histidine biosynthesis</keyword>
<comment type="catalytic activity">
    <reaction evidence="1">
        <text>1-(5-phospho-beta-D-ribosyl)-5'-AMP + H2O = 1-(5-phospho-beta-D-ribosyl)-5-[(5-phospho-beta-D-ribosylamino)methylideneamino]imidazole-4-carboxamide</text>
        <dbReference type="Rhea" id="RHEA:20049"/>
        <dbReference type="ChEBI" id="CHEBI:15377"/>
        <dbReference type="ChEBI" id="CHEBI:58435"/>
        <dbReference type="ChEBI" id="CHEBI:59457"/>
        <dbReference type="EC" id="3.5.4.19"/>
    </reaction>
</comment>
<evidence type="ECO:0000256" key="6">
    <source>
        <dbReference type="ARBA" id="ARBA00023102"/>
    </source>
</evidence>
<sequence length="101" mass="11972">MLDYSEKLIPVVIQDVYSGDILMLAWSNRYFIMKSVLFGYVFFFSRSRNLSWLKGEYSTNFQLLKELYYDCDSDSLLLKVVQVNKTSCHTGMRSCFYIRKC</sequence>
<dbReference type="PANTHER" id="PTHR42945">
    <property type="entry name" value="HISTIDINE BIOSYNTHESIS BIFUNCTIONAL PROTEIN"/>
    <property type="match status" value="1"/>
</dbReference>
<evidence type="ECO:0000259" key="8">
    <source>
        <dbReference type="Pfam" id="PF01502"/>
    </source>
</evidence>
<evidence type="ECO:0000256" key="1">
    <source>
        <dbReference type="ARBA" id="ARBA00000024"/>
    </source>
</evidence>
<dbReference type="InterPro" id="IPR038019">
    <property type="entry name" value="PRib_AMP_CycHydrolase_sf"/>
</dbReference>
<gene>
    <name evidence="9" type="ORF">JSR06_00390</name>
</gene>
<dbReference type="InterPro" id="IPR002496">
    <property type="entry name" value="PRib_AMP_CycHydrolase_dom"/>
</dbReference>
<dbReference type="SUPFAM" id="SSF141734">
    <property type="entry name" value="HisI-like"/>
    <property type="match status" value="1"/>
</dbReference>
<dbReference type="Pfam" id="PF01502">
    <property type="entry name" value="PRA-CH"/>
    <property type="match status" value="1"/>
</dbReference>
<dbReference type="EMBL" id="CP071412">
    <property type="protein sequence ID" value="QSW37913.1"/>
    <property type="molecule type" value="Genomic_DNA"/>
</dbReference>
<protein>
    <recommendedName>
        <fullName evidence="3">phosphoribosyl-AMP cyclohydrolase</fullName>
        <ecNumber evidence="3">3.5.4.19</ecNumber>
    </recommendedName>
</protein>
<keyword evidence="5" id="KW-0378">Hydrolase</keyword>
<evidence type="ECO:0000256" key="7">
    <source>
        <dbReference type="SAM" id="Phobius"/>
    </source>
</evidence>
<evidence type="ECO:0000256" key="3">
    <source>
        <dbReference type="ARBA" id="ARBA00012721"/>
    </source>
</evidence>
<dbReference type="AlphaFoldDB" id="A0A975AEL8"/>
<dbReference type="GO" id="GO:0004635">
    <property type="term" value="F:phosphoribosyl-AMP cyclohydrolase activity"/>
    <property type="evidence" value="ECO:0007669"/>
    <property type="project" value="UniProtKB-EC"/>
</dbReference>
<evidence type="ECO:0000256" key="4">
    <source>
        <dbReference type="ARBA" id="ARBA00022605"/>
    </source>
</evidence>
<keyword evidence="7" id="KW-0472">Membrane</keyword>
<reference evidence="9" key="1">
    <citation type="submission" date="2021-02" db="EMBL/GenBank/DDBJ databases">
        <authorList>
            <person name="Franco D."/>
        </authorList>
    </citation>
    <scope>NUCLEOTIDE SEQUENCE</scope>
    <source>
        <strain evidence="9">RANSCY</strain>
    </source>
</reference>
<dbReference type="Gene3D" id="3.10.20.810">
    <property type="entry name" value="Phosphoribosyl-AMP cyclohydrolase"/>
    <property type="match status" value="1"/>
</dbReference>
<evidence type="ECO:0000313" key="9">
    <source>
        <dbReference type="EMBL" id="QSW37913.1"/>
    </source>
</evidence>
<reference evidence="9" key="2">
    <citation type="submission" date="2021-03" db="EMBL/GenBank/DDBJ databases">
        <title>Alternative transmission patterns in independently acquired nutritional co-symbionts of Dictyopharidae planthoppers.</title>
        <authorList>
            <person name="Michalik A."/>
            <person name="Lukasik P."/>
        </authorList>
    </citation>
    <scope>NUCLEOTIDE SEQUENCE</scope>
    <source>
        <strain evidence="9">RANSCY</strain>
    </source>
</reference>
<dbReference type="EC" id="3.5.4.19" evidence="3"/>
<feature type="domain" description="Phosphoribosyl-AMP cyclohydrolase" evidence="8">
    <location>
        <begin position="23"/>
        <end position="97"/>
    </location>
</feature>
<evidence type="ECO:0000256" key="5">
    <source>
        <dbReference type="ARBA" id="ARBA00022801"/>
    </source>
</evidence>
<organism evidence="9 10">
    <name type="scientific">Candidatus Vidania fulgoroideorum</name>
    <dbReference type="NCBI Taxonomy" id="881286"/>
    <lineage>
        <taxon>Bacteria</taxon>
        <taxon>Pseudomonadati</taxon>
        <taxon>Pseudomonadota</taxon>
        <taxon>Betaproteobacteria</taxon>
        <taxon>Candidatus Vidania</taxon>
    </lineage>
</organism>
<comment type="pathway">
    <text evidence="2">Amino-acid biosynthesis; L-histidine biosynthesis; L-histidine from 5-phospho-alpha-D-ribose 1-diphosphate: step 3/9.</text>
</comment>